<evidence type="ECO:0000256" key="1">
    <source>
        <dbReference type="SAM" id="MobiDB-lite"/>
    </source>
</evidence>
<organism evidence="2 3">
    <name type="scientific">Labedella populi</name>
    <dbReference type="NCBI Taxonomy" id="2498850"/>
    <lineage>
        <taxon>Bacteria</taxon>
        <taxon>Bacillati</taxon>
        <taxon>Actinomycetota</taxon>
        <taxon>Actinomycetes</taxon>
        <taxon>Micrococcales</taxon>
        <taxon>Microbacteriaceae</taxon>
        <taxon>Labedella</taxon>
    </lineage>
</organism>
<keyword evidence="3" id="KW-1185">Reference proteome</keyword>
<evidence type="ECO:0000313" key="2">
    <source>
        <dbReference type="EMBL" id="RWZ59214.1"/>
    </source>
</evidence>
<dbReference type="Proteomes" id="UP000288603">
    <property type="component" value="Unassembled WGS sequence"/>
</dbReference>
<feature type="region of interest" description="Disordered" evidence="1">
    <location>
        <begin position="1"/>
        <end position="64"/>
    </location>
</feature>
<protein>
    <submittedName>
        <fullName evidence="2">Uncharacterized protein</fullName>
    </submittedName>
</protein>
<dbReference type="OrthoDB" id="9989372at2"/>
<dbReference type="AlphaFoldDB" id="A0A444Q620"/>
<name>A0A444Q620_9MICO</name>
<dbReference type="EMBL" id="RZNC01000005">
    <property type="protein sequence ID" value="RWZ59214.1"/>
    <property type="molecule type" value="Genomic_DNA"/>
</dbReference>
<feature type="compositionally biased region" description="Acidic residues" evidence="1">
    <location>
        <begin position="29"/>
        <end position="39"/>
    </location>
</feature>
<sequence length="64" mass="6618">MLEDSNNTGDVRGDDDLEQPDPASAPPEEPGDDLGEDIGDQLQILDPDDGAQPADDDGEAGEPA</sequence>
<gene>
    <name evidence="2" type="ORF">ELQ92_13175</name>
</gene>
<dbReference type="RefSeq" id="WP_128499746.1">
    <property type="nucleotide sequence ID" value="NZ_RZNC01000005.1"/>
</dbReference>
<evidence type="ECO:0000313" key="3">
    <source>
        <dbReference type="Proteomes" id="UP000288603"/>
    </source>
</evidence>
<feature type="compositionally biased region" description="Acidic residues" evidence="1">
    <location>
        <begin position="46"/>
        <end position="64"/>
    </location>
</feature>
<reference evidence="2 3" key="1">
    <citation type="submission" date="2018-12" db="EMBL/GenBank/DDBJ databases">
        <authorList>
            <person name="Li F."/>
        </authorList>
    </citation>
    <scope>NUCLEOTIDE SEQUENCE [LARGE SCALE GENOMIC DNA]</scope>
    <source>
        <strain evidence="2 3">8H24J-4-2</strain>
    </source>
</reference>
<proteinExistence type="predicted"/>
<comment type="caution">
    <text evidence="2">The sequence shown here is derived from an EMBL/GenBank/DDBJ whole genome shotgun (WGS) entry which is preliminary data.</text>
</comment>
<accession>A0A444Q620</accession>